<keyword evidence="2" id="KW-1185">Reference proteome</keyword>
<dbReference type="AlphaFoldDB" id="A0AA36BBX1"/>
<proteinExistence type="predicted"/>
<accession>A0AA36BBX1</accession>
<gene>
    <name evidence="1" type="ORF">OCTVUL_1B000653</name>
</gene>
<name>A0AA36BBX1_OCTVU</name>
<protein>
    <submittedName>
        <fullName evidence="1">Uncharacterized protein</fullName>
    </submittedName>
</protein>
<sequence length="93" mass="10062">MATRCVLDYTFYRLSSTADAVIVVADEVGLCLFLPTRDVYAVAVVAGVKQGGSMKPLEPHDGAELTKQHALLAACKHVYRVLDSTLSSQNVHQ</sequence>
<evidence type="ECO:0000313" key="1">
    <source>
        <dbReference type="EMBL" id="CAI9731233.1"/>
    </source>
</evidence>
<dbReference type="Proteomes" id="UP001162480">
    <property type="component" value="Chromosome 12"/>
</dbReference>
<dbReference type="EMBL" id="OX597825">
    <property type="protein sequence ID" value="CAI9731233.1"/>
    <property type="molecule type" value="Genomic_DNA"/>
</dbReference>
<reference evidence="1" key="1">
    <citation type="submission" date="2023-08" db="EMBL/GenBank/DDBJ databases">
        <authorList>
            <person name="Alioto T."/>
            <person name="Alioto T."/>
            <person name="Gomez Garrido J."/>
        </authorList>
    </citation>
    <scope>NUCLEOTIDE SEQUENCE</scope>
</reference>
<organism evidence="1 2">
    <name type="scientific">Octopus vulgaris</name>
    <name type="common">Common octopus</name>
    <dbReference type="NCBI Taxonomy" id="6645"/>
    <lineage>
        <taxon>Eukaryota</taxon>
        <taxon>Metazoa</taxon>
        <taxon>Spiralia</taxon>
        <taxon>Lophotrochozoa</taxon>
        <taxon>Mollusca</taxon>
        <taxon>Cephalopoda</taxon>
        <taxon>Coleoidea</taxon>
        <taxon>Octopodiformes</taxon>
        <taxon>Octopoda</taxon>
        <taxon>Incirrata</taxon>
        <taxon>Octopodidae</taxon>
        <taxon>Octopus</taxon>
    </lineage>
</organism>
<evidence type="ECO:0000313" key="2">
    <source>
        <dbReference type="Proteomes" id="UP001162480"/>
    </source>
</evidence>